<evidence type="ECO:0000256" key="1">
    <source>
        <dbReference type="SAM" id="Phobius"/>
    </source>
</evidence>
<accession>A0A7S7RND6</accession>
<name>A0A7S7RND6_9BACT</name>
<feature type="transmembrane region" description="Helical" evidence="1">
    <location>
        <begin position="25"/>
        <end position="43"/>
    </location>
</feature>
<dbReference type="KEGG" id="sbal:HUE88_05855"/>
<keyword evidence="1" id="KW-1133">Transmembrane helix</keyword>
<dbReference type="RefSeq" id="WP_194372026.1">
    <property type="nucleotide sequence ID" value="NZ_CP054492.1"/>
</dbReference>
<keyword evidence="1" id="KW-0472">Membrane</keyword>
<evidence type="ECO:0000313" key="2">
    <source>
        <dbReference type="EMBL" id="QOY53202.1"/>
    </source>
</evidence>
<organism evidence="2 3">
    <name type="scientific">Candidatus Sulfurimonas baltica</name>
    <dbReference type="NCBI Taxonomy" id="2740404"/>
    <lineage>
        <taxon>Bacteria</taxon>
        <taxon>Pseudomonadati</taxon>
        <taxon>Campylobacterota</taxon>
        <taxon>Epsilonproteobacteria</taxon>
        <taxon>Campylobacterales</taxon>
        <taxon>Sulfurimonadaceae</taxon>
        <taxon>Sulfurimonas</taxon>
    </lineage>
</organism>
<reference evidence="2 3" key="1">
    <citation type="submission" date="2020-05" db="EMBL/GenBank/DDBJ databases">
        <title>Sulfurimonas marisnigri, sp. nov., and Sulfurimonas baltica, sp. nov., manganese oxide reducing chemolithoautotrophs of the class Epsilonproteobacteria isolated from the pelagic redoxclines of the Black and Baltic Seas and emended description of the genus Sulfurimonas.</title>
        <authorList>
            <person name="Henkel J.V."/>
            <person name="Laudan C."/>
            <person name="Werner J."/>
            <person name="Neu T."/>
            <person name="Plewe S."/>
            <person name="Sproer C."/>
            <person name="Bunk B."/>
            <person name="Schulz-Vogt H.N."/>
        </authorList>
    </citation>
    <scope>NUCLEOTIDE SEQUENCE [LARGE SCALE GENOMIC DNA]</scope>
    <source>
        <strain evidence="2 3">GD2</strain>
    </source>
</reference>
<keyword evidence="3" id="KW-1185">Reference proteome</keyword>
<dbReference type="AlphaFoldDB" id="A0A7S7RND6"/>
<protein>
    <submittedName>
        <fullName evidence="2">Uncharacterized protein</fullName>
    </submittedName>
</protein>
<dbReference type="Proteomes" id="UP000593994">
    <property type="component" value="Chromosome"/>
</dbReference>
<evidence type="ECO:0000313" key="3">
    <source>
        <dbReference type="Proteomes" id="UP000593994"/>
    </source>
</evidence>
<sequence>MSKGNIMQLDYYCQFELLPDADGCVNVLLFLVLVFGFIHIVLINKKYKFMLDYFMDRFGKYF</sequence>
<gene>
    <name evidence="2" type="ORF">HUE88_05855</name>
</gene>
<proteinExistence type="predicted"/>
<keyword evidence="1" id="KW-0812">Transmembrane</keyword>
<dbReference type="EMBL" id="CP054492">
    <property type="protein sequence ID" value="QOY53202.1"/>
    <property type="molecule type" value="Genomic_DNA"/>
</dbReference>